<comment type="similarity">
    <text evidence="3 5">Belongs to the IPI1/TEX10 family.</text>
</comment>
<protein>
    <recommendedName>
        <fullName evidence="5">Pre-rRNA-processing protein</fullName>
    </recommendedName>
</protein>
<gene>
    <name evidence="7" type="ORF">BD410DRAFT_780804</name>
</gene>
<dbReference type="GO" id="GO:0006364">
    <property type="term" value="P:rRNA processing"/>
    <property type="evidence" value="ECO:0007669"/>
    <property type="project" value="UniProtKB-UniRule"/>
</dbReference>
<dbReference type="InterPro" id="IPR011989">
    <property type="entry name" value="ARM-like"/>
</dbReference>
<name>A0A4Y7QN41_9AGAM</name>
<dbReference type="PANTHER" id="PTHR16056">
    <property type="entry name" value="REGULATOR OF MICROTUBULE DYNAMICS PROTEIN"/>
    <property type="match status" value="1"/>
</dbReference>
<keyword evidence="4 5" id="KW-0539">Nucleus</keyword>
<dbReference type="GO" id="GO:0005634">
    <property type="term" value="C:nucleus"/>
    <property type="evidence" value="ECO:0007669"/>
    <property type="project" value="UniProtKB-SubCell"/>
</dbReference>
<dbReference type="AlphaFoldDB" id="A0A4Y7QN41"/>
<dbReference type="EMBL" id="ML170157">
    <property type="protein sequence ID" value="TDL28320.1"/>
    <property type="molecule type" value="Genomic_DNA"/>
</dbReference>
<dbReference type="InterPro" id="IPR016024">
    <property type="entry name" value="ARM-type_fold"/>
</dbReference>
<evidence type="ECO:0000256" key="2">
    <source>
        <dbReference type="ARBA" id="ARBA00004123"/>
    </source>
</evidence>
<evidence type="ECO:0000256" key="1">
    <source>
        <dbReference type="ARBA" id="ARBA00002355"/>
    </source>
</evidence>
<feature type="domain" description="Pre-rRNA-processing protein Ipi1 N-terminal" evidence="6">
    <location>
        <begin position="140"/>
        <end position="246"/>
    </location>
</feature>
<dbReference type="OrthoDB" id="361362at2759"/>
<proteinExistence type="inferred from homology"/>
<evidence type="ECO:0000256" key="3">
    <source>
        <dbReference type="ARBA" id="ARBA00006427"/>
    </source>
</evidence>
<dbReference type="VEuPathDB" id="FungiDB:BD410DRAFT_780804"/>
<evidence type="ECO:0000256" key="4">
    <source>
        <dbReference type="ARBA" id="ARBA00023242"/>
    </source>
</evidence>
<dbReference type="InterPro" id="IPR024679">
    <property type="entry name" value="Ipi1_N"/>
</dbReference>
<dbReference type="SUPFAM" id="SSF48371">
    <property type="entry name" value="ARM repeat"/>
    <property type="match status" value="1"/>
</dbReference>
<evidence type="ECO:0000313" key="7">
    <source>
        <dbReference type="EMBL" id="TDL28320.1"/>
    </source>
</evidence>
<comment type="function">
    <text evidence="1 5">Component of the RIX1 complex required for processing of ITS2 sequences from 35S pre-rRNA.</text>
</comment>
<accession>A0A4Y7QN41</accession>
<evidence type="ECO:0000259" key="6">
    <source>
        <dbReference type="Pfam" id="PF12333"/>
    </source>
</evidence>
<reference evidence="7 8" key="1">
    <citation type="submission" date="2018-06" db="EMBL/GenBank/DDBJ databases">
        <title>A transcriptomic atlas of mushroom development highlights an independent origin of complex multicellularity.</title>
        <authorList>
            <consortium name="DOE Joint Genome Institute"/>
            <person name="Krizsan K."/>
            <person name="Almasi E."/>
            <person name="Merenyi Z."/>
            <person name="Sahu N."/>
            <person name="Viragh M."/>
            <person name="Koszo T."/>
            <person name="Mondo S."/>
            <person name="Kiss B."/>
            <person name="Balint B."/>
            <person name="Kues U."/>
            <person name="Barry K."/>
            <person name="Hegedus J.C."/>
            <person name="Henrissat B."/>
            <person name="Johnson J."/>
            <person name="Lipzen A."/>
            <person name="Ohm R."/>
            <person name="Nagy I."/>
            <person name="Pangilinan J."/>
            <person name="Yan J."/>
            <person name="Xiong Y."/>
            <person name="Grigoriev I.V."/>
            <person name="Hibbett D.S."/>
            <person name="Nagy L.G."/>
        </authorList>
    </citation>
    <scope>NUCLEOTIDE SEQUENCE [LARGE SCALE GENOMIC DNA]</scope>
    <source>
        <strain evidence="7 8">SZMC22713</strain>
    </source>
</reference>
<dbReference type="Pfam" id="PF12333">
    <property type="entry name" value="Ipi1_N"/>
    <property type="match status" value="1"/>
</dbReference>
<evidence type="ECO:0000256" key="5">
    <source>
        <dbReference type="RuleBase" id="RU368021"/>
    </source>
</evidence>
<keyword evidence="8" id="KW-1185">Reference proteome</keyword>
<sequence length="744" mass="82676">MPKSSKKRKEKAADFNKAKLKLGKGKQAASNAIDTSFKARSIALPQQSITVTKDASVPTTKRKLTFDDLTSHLKHHNVGVRRDAIMGLRELCEGYPDVLEAKLKDLITACARLIGDEDASVRKTLLTFFIWLFPRIRSDQIVAHAPLLLLFTTSAQTHIFPEIRIDAVRFIDILIDVIPDQAVAGWSQARESRTCHGNRVLDGYLGLLNAGSRYGEEDVTVPAMSANLTLSMASKAIVFKSMSRFLRRVASPTLAESSTSLNHIPTWYLSNSFSSWNAFESFDRVLDPTPSTSAFVWKVDAGDDAEDDFVGLHPLVHSVDAGCDIFQQLAEVDFDVAHLADMHDVADVVSADEIRVVHSLCRTLQPILIAAFLDCAPLVFSPSHGSPETETQLICSVVEIICSLYNRLLTERNLNAAMKADACGNLTALLGHMEAYFPFGENRLVEQDVAIEQALQKLNLMYCELLSLLNLMSQPSTHDQTTKISRRGISRKASLVLKAQAATIRTEFMSNFVASSLRGEVKTASSPMGQQLSLDMYSGLLPTVWSLINDPSTSQRVFDALLDHAIRIPSSSVLKRASIEFVSRLYLLQTEPRYNGTFWNGYDNPEGSKLHEWLLHLPKTLWELKGSNTPTTEIILRFLLRFSQRKSRLNNPEVMSVLCARLAPYFIVQHRTRGDIMGPFNKLPENTRLRRLALDAVANLALQGNDETLCTAVKKAVAGTHEAGYWCDVLQLFRPATDTSVQSL</sequence>
<keyword evidence="5" id="KW-0690">Ribosome biogenesis</keyword>
<comment type="subcellular location">
    <subcellularLocation>
        <location evidence="2 5">Nucleus</location>
    </subcellularLocation>
</comment>
<keyword evidence="5" id="KW-0698">rRNA processing</keyword>
<evidence type="ECO:0000313" key="8">
    <source>
        <dbReference type="Proteomes" id="UP000294933"/>
    </source>
</evidence>
<dbReference type="STRING" id="50990.A0A4Y7QN41"/>
<dbReference type="GO" id="GO:0120330">
    <property type="term" value="C:rixosome complex"/>
    <property type="evidence" value="ECO:0007669"/>
    <property type="project" value="UniProtKB-UniRule"/>
</dbReference>
<dbReference type="Proteomes" id="UP000294933">
    <property type="component" value="Unassembled WGS sequence"/>
</dbReference>
<organism evidence="7 8">
    <name type="scientific">Rickenella mellea</name>
    <dbReference type="NCBI Taxonomy" id="50990"/>
    <lineage>
        <taxon>Eukaryota</taxon>
        <taxon>Fungi</taxon>
        <taxon>Dikarya</taxon>
        <taxon>Basidiomycota</taxon>
        <taxon>Agaricomycotina</taxon>
        <taxon>Agaricomycetes</taxon>
        <taxon>Hymenochaetales</taxon>
        <taxon>Rickenellaceae</taxon>
        <taxon>Rickenella</taxon>
    </lineage>
</organism>
<dbReference type="Gene3D" id="1.25.10.10">
    <property type="entry name" value="Leucine-rich Repeat Variant"/>
    <property type="match status" value="1"/>
</dbReference>
<comment type="subunit">
    <text evidence="5">Component of the RIX1 complex.</text>
</comment>
<dbReference type="PANTHER" id="PTHR16056:SF2">
    <property type="entry name" value="TESTIS-EXPRESSED PROTEIN 10"/>
    <property type="match status" value="1"/>
</dbReference>